<protein>
    <recommendedName>
        <fullName evidence="7">UvrABC system protein C</fullName>
        <shortName evidence="7">Protein UvrC</shortName>
    </recommendedName>
    <alternativeName>
        <fullName evidence="7">Excinuclease ABC subunit C</fullName>
    </alternativeName>
</protein>
<dbReference type="Gene3D" id="1.10.150.20">
    <property type="entry name" value="5' to 3' exonuclease, C-terminal subdomain"/>
    <property type="match status" value="1"/>
</dbReference>
<dbReference type="InterPro" id="IPR004791">
    <property type="entry name" value="UvrC"/>
</dbReference>
<reference evidence="11" key="1">
    <citation type="submission" date="2020-08" db="EMBL/GenBank/DDBJ databases">
        <title>Genome public.</title>
        <authorList>
            <person name="Liu C."/>
            <person name="Sun Q."/>
        </authorList>
    </citation>
    <scope>NUCLEOTIDE SEQUENCE</scope>
    <source>
        <strain evidence="11">NSJ-32</strain>
    </source>
</reference>
<dbReference type="CDD" id="cd10434">
    <property type="entry name" value="GIY-YIG_UvrC_Cho"/>
    <property type="match status" value="1"/>
</dbReference>
<dbReference type="InterPro" id="IPR036876">
    <property type="entry name" value="UVR_dom_sf"/>
</dbReference>
<gene>
    <name evidence="7 11" type="primary">uvrC</name>
    <name evidence="11" type="ORF">H8730_10220</name>
</gene>
<organism evidence="11 12">
    <name type="scientific">Bianquea renquensis</name>
    <dbReference type="NCBI Taxonomy" id="2763661"/>
    <lineage>
        <taxon>Bacteria</taxon>
        <taxon>Bacillati</taxon>
        <taxon>Bacillota</taxon>
        <taxon>Clostridia</taxon>
        <taxon>Eubacteriales</taxon>
        <taxon>Bianqueaceae</taxon>
        <taxon>Bianquea</taxon>
    </lineage>
</organism>
<dbReference type="NCBIfam" id="TIGR00194">
    <property type="entry name" value="uvrC"/>
    <property type="match status" value="1"/>
</dbReference>
<dbReference type="SUPFAM" id="SSF46600">
    <property type="entry name" value="C-terminal UvrC-binding domain of UvrB"/>
    <property type="match status" value="1"/>
</dbReference>
<evidence type="ECO:0000256" key="5">
    <source>
        <dbReference type="ARBA" id="ARBA00023204"/>
    </source>
</evidence>
<dbReference type="InterPro" id="IPR050066">
    <property type="entry name" value="UvrABC_protein_C"/>
</dbReference>
<dbReference type="Gene3D" id="4.10.860.10">
    <property type="entry name" value="UVR domain"/>
    <property type="match status" value="1"/>
</dbReference>
<dbReference type="HAMAP" id="MF_00203">
    <property type="entry name" value="UvrC"/>
    <property type="match status" value="1"/>
</dbReference>
<accession>A0A926I168</accession>
<comment type="function">
    <text evidence="7">The UvrABC repair system catalyzes the recognition and processing of DNA lesions. UvrC both incises the 5' and 3' sides of the lesion. The N-terminal half is responsible for the 3' incision and the C-terminal half is responsible for the 5' incision.</text>
</comment>
<dbReference type="InterPro" id="IPR010994">
    <property type="entry name" value="RuvA_2-like"/>
</dbReference>
<dbReference type="EMBL" id="JACRSQ010000014">
    <property type="protein sequence ID" value="MBC8543919.1"/>
    <property type="molecule type" value="Genomic_DNA"/>
</dbReference>
<evidence type="ECO:0000256" key="3">
    <source>
        <dbReference type="ARBA" id="ARBA00022769"/>
    </source>
</evidence>
<comment type="subcellular location">
    <subcellularLocation>
        <location evidence="7">Cytoplasm</location>
    </subcellularLocation>
</comment>
<dbReference type="Pfam" id="PF01541">
    <property type="entry name" value="GIY-YIG"/>
    <property type="match status" value="1"/>
</dbReference>
<keyword evidence="6 7" id="KW-0742">SOS response</keyword>
<dbReference type="Gene3D" id="3.40.1440.10">
    <property type="entry name" value="GIY-YIG endonuclease"/>
    <property type="match status" value="1"/>
</dbReference>
<proteinExistence type="inferred from homology"/>
<dbReference type="Proteomes" id="UP000657006">
    <property type="component" value="Unassembled WGS sequence"/>
</dbReference>
<evidence type="ECO:0000259" key="10">
    <source>
        <dbReference type="PROSITE" id="PS50165"/>
    </source>
</evidence>
<dbReference type="NCBIfam" id="NF001824">
    <property type="entry name" value="PRK00558.1-5"/>
    <property type="match status" value="1"/>
</dbReference>
<dbReference type="SMART" id="SM00465">
    <property type="entry name" value="GIYc"/>
    <property type="match status" value="1"/>
</dbReference>
<dbReference type="Pfam" id="PF02151">
    <property type="entry name" value="UVR"/>
    <property type="match status" value="1"/>
</dbReference>
<evidence type="ECO:0000313" key="11">
    <source>
        <dbReference type="EMBL" id="MBC8543919.1"/>
    </source>
</evidence>
<dbReference type="Gene3D" id="3.30.420.340">
    <property type="entry name" value="UvrC, RNAse H endonuclease domain"/>
    <property type="match status" value="1"/>
</dbReference>
<dbReference type="GO" id="GO:0006289">
    <property type="term" value="P:nucleotide-excision repair"/>
    <property type="evidence" value="ECO:0007669"/>
    <property type="project" value="UniProtKB-UniRule"/>
</dbReference>
<dbReference type="PROSITE" id="PS50151">
    <property type="entry name" value="UVR"/>
    <property type="match status" value="1"/>
</dbReference>
<evidence type="ECO:0000256" key="6">
    <source>
        <dbReference type="ARBA" id="ARBA00023236"/>
    </source>
</evidence>
<keyword evidence="4 7" id="KW-0267">Excision nuclease</keyword>
<evidence type="ECO:0000259" key="9">
    <source>
        <dbReference type="PROSITE" id="PS50164"/>
    </source>
</evidence>
<evidence type="ECO:0000256" key="4">
    <source>
        <dbReference type="ARBA" id="ARBA00022881"/>
    </source>
</evidence>
<dbReference type="GO" id="GO:0005737">
    <property type="term" value="C:cytoplasm"/>
    <property type="evidence" value="ECO:0007669"/>
    <property type="project" value="UniProtKB-SubCell"/>
</dbReference>
<dbReference type="GO" id="GO:0009432">
    <property type="term" value="P:SOS response"/>
    <property type="evidence" value="ECO:0007669"/>
    <property type="project" value="UniProtKB-UniRule"/>
</dbReference>
<evidence type="ECO:0000313" key="12">
    <source>
        <dbReference type="Proteomes" id="UP000657006"/>
    </source>
</evidence>
<dbReference type="SMART" id="SM00278">
    <property type="entry name" value="HhH1"/>
    <property type="match status" value="2"/>
</dbReference>
<evidence type="ECO:0000256" key="2">
    <source>
        <dbReference type="ARBA" id="ARBA00022763"/>
    </source>
</evidence>
<dbReference type="Pfam" id="PF14520">
    <property type="entry name" value="HHH_5"/>
    <property type="match status" value="1"/>
</dbReference>
<feature type="domain" description="UVR" evidence="8">
    <location>
        <begin position="203"/>
        <end position="238"/>
    </location>
</feature>
<keyword evidence="1 7" id="KW-0963">Cytoplasm</keyword>
<keyword evidence="3 7" id="KW-0228">DNA excision</keyword>
<feature type="domain" description="UvrC family homology region profile" evidence="10">
    <location>
        <begin position="255"/>
        <end position="500"/>
    </location>
</feature>
<keyword evidence="12" id="KW-1185">Reference proteome</keyword>
<evidence type="ECO:0000259" key="8">
    <source>
        <dbReference type="PROSITE" id="PS50151"/>
    </source>
</evidence>
<dbReference type="AlphaFoldDB" id="A0A926I168"/>
<keyword evidence="2 7" id="KW-0227">DNA damage</keyword>
<comment type="subunit">
    <text evidence="7">Interacts with UvrB in an incision complex.</text>
</comment>
<dbReference type="PROSITE" id="PS50164">
    <property type="entry name" value="GIY_YIG"/>
    <property type="match status" value="1"/>
</dbReference>
<dbReference type="PROSITE" id="PS50165">
    <property type="entry name" value="UVRC"/>
    <property type="match status" value="1"/>
</dbReference>
<comment type="similarity">
    <text evidence="7">Belongs to the UvrC family.</text>
</comment>
<evidence type="ECO:0000256" key="7">
    <source>
        <dbReference type="HAMAP-Rule" id="MF_00203"/>
    </source>
</evidence>
<dbReference type="SUPFAM" id="SSF47781">
    <property type="entry name" value="RuvA domain 2-like"/>
    <property type="match status" value="1"/>
</dbReference>
<dbReference type="PANTHER" id="PTHR30562:SF1">
    <property type="entry name" value="UVRABC SYSTEM PROTEIN C"/>
    <property type="match status" value="1"/>
</dbReference>
<name>A0A926I168_9FIRM</name>
<dbReference type="InterPro" id="IPR000305">
    <property type="entry name" value="GIY-YIG_endonuc"/>
</dbReference>
<feature type="domain" description="GIY-YIG" evidence="9">
    <location>
        <begin position="13"/>
        <end position="91"/>
    </location>
</feature>
<dbReference type="GO" id="GO:0003677">
    <property type="term" value="F:DNA binding"/>
    <property type="evidence" value="ECO:0007669"/>
    <property type="project" value="UniProtKB-UniRule"/>
</dbReference>
<keyword evidence="5 7" id="KW-0234">DNA repair</keyword>
<dbReference type="InterPro" id="IPR001943">
    <property type="entry name" value="UVR_dom"/>
</dbReference>
<dbReference type="GO" id="GO:0009380">
    <property type="term" value="C:excinuclease repair complex"/>
    <property type="evidence" value="ECO:0007669"/>
    <property type="project" value="InterPro"/>
</dbReference>
<dbReference type="InterPro" id="IPR047296">
    <property type="entry name" value="GIY-YIG_UvrC_Cho"/>
</dbReference>
<sequence length="636" mass="73128">MFDIKEELKKLPEQPGVYIMKEGDTILYVGKAVNLKNRVRQYFQSPKNKTAKILRMISRIEYFEYIVTDTEMEALILENNLIKEHRPPYNTLLKDDKQYPYIKATVYEAFPRIFITRKVAKDKARYFGPYTSMFAVRQTLDLMQQIWPLRHCNRALPKDIGKERPCLNYHIGRCIGPCTGKVTQEEYHAILEKAMDFLSGHHQEVIQDLKAKMMDASEALDFERAARLRDQIKSVEFLSQRQKIDDAGSDENRDVIAYATAGDDVIVQSFFIRNGRLIGQEHFFMDGAENQEAGEILAAFIQQFYAGTPYIPKELVVMAAPDNSPILEEWLTSRKGQKVHITVPLRGEKAKLIGLARQNAQLYLSRFGEKMKQEEKKTRGAVRQLEQILGADPDESYERIEAYDISNTFGFQSVGSMVVFEGGKPKNPDYRKFRIQTVQGANDYASMAEMLRRRFRHAFSEIRELDEKDVDLSLGRFTRLPDLILMDGGRGQVHVAQSVLSEFNLDIPVAGMVKDDRHRTRALYYQDRELTVDPHSDAFHLITRIQDEAHRFAITYHKKLRWDSQIQSLLDQIPGIGPKRRASLLQTFGSVEKIRSLSSEELMKADGINQKAADAIFQFFHQPSDPPAASEIPDNQ</sequence>
<dbReference type="InterPro" id="IPR038476">
    <property type="entry name" value="UvrC_RNase_H_dom_sf"/>
</dbReference>
<evidence type="ECO:0000256" key="1">
    <source>
        <dbReference type="ARBA" id="ARBA00022490"/>
    </source>
</evidence>
<dbReference type="PANTHER" id="PTHR30562">
    <property type="entry name" value="UVRC/OXIDOREDUCTASE"/>
    <property type="match status" value="1"/>
</dbReference>
<dbReference type="Pfam" id="PF22920">
    <property type="entry name" value="UvrC_RNaseH"/>
    <property type="match status" value="1"/>
</dbReference>
<dbReference type="InterPro" id="IPR003583">
    <property type="entry name" value="Hlx-hairpin-Hlx_DNA-bd_motif"/>
</dbReference>
<dbReference type="RefSeq" id="WP_249289794.1">
    <property type="nucleotide sequence ID" value="NZ_JACRSQ010000014.1"/>
</dbReference>
<dbReference type="InterPro" id="IPR001162">
    <property type="entry name" value="UvrC_RNase_H_dom"/>
</dbReference>
<comment type="caution">
    <text evidence="11">The sequence shown here is derived from an EMBL/GenBank/DDBJ whole genome shotgun (WGS) entry which is preliminary data.</text>
</comment>
<dbReference type="GO" id="GO:0009381">
    <property type="term" value="F:excinuclease ABC activity"/>
    <property type="evidence" value="ECO:0007669"/>
    <property type="project" value="UniProtKB-UniRule"/>
</dbReference>
<dbReference type="FunFam" id="3.40.1440.10:FF:000001">
    <property type="entry name" value="UvrABC system protein C"/>
    <property type="match status" value="1"/>
</dbReference>
<dbReference type="SUPFAM" id="SSF82771">
    <property type="entry name" value="GIY-YIG endonuclease"/>
    <property type="match status" value="1"/>
</dbReference>
<dbReference type="InterPro" id="IPR035901">
    <property type="entry name" value="GIY-YIG_endonuc_sf"/>
</dbReference>
<dbReference type="Pfam" id="PF08459">
    <property type="entry name" value="UvrC_RNaseH_dom"/>
    <property type="match status" value="1"/>
</dbReference>